<dbReference type="InterPro" id="IPR036286">
    <property type="entry name" value="LexA/Signal_pep-like_sf"/>
</dbReference>
<dbReference type="InterPro" id="IPR039418">
    <property type="entry name" value="LexA-like"/>
</dbReference>
<dbReference type="EMBL" id="BSPC01000045">
    <property type="protein sequence ID" value="GLS21158.1"/>
    <property type="molecule type" value="Genomic_DNA"/>
</dbReference>
<feature type="domain" description="Peptidase S24/S26A/S26B/S26C" evidence="1">
    <location>
        <begin position="9"/>
        <end position="69"/>
    </location>
</feature>
<sequence>MIAFRTGWPRHFGASPRYAEAMTSTGDSIEEAIRDGDTLLLDRSIRRVVDEGIYVVPFYASALVKRLQHCMRVVIARTGNNPLFIE</sequence>
<dbReference type="CDD" id="cd06529">
    <property type="entry name" value="S24_LexA-like"/>
    <property type="match status" value="1"/>
</dbReference>
<protein>
    <recommendedName>
        <fullName evidence="1">Peptidase S24/S26A/S26B/S26C domain-containing protein</fullName>
    </recommendedName>
</protein>
<evidence type="ECO:0000313" key="2">
    <source>
        <dbReference type="EMBL" id="GLS21158.1"/>
    </source>
</evidence>
<dbReference type="InterPro" id="IPR015927">
    <property type="entry name" value="Peptidase_S24_S26A/B/C"/>
</dbReference>
<gene>
    <name evidence="2" type="ORF">GCM10007874_41750</name>
</gene>
<dbReference type="Gene3D" id="2.10.109.10">
    <property type="entry name" value="Umud Fragment, subunit A"/>
    <property type="match status" value="1"/>
</dbReference>
<reference evidence="3" key="1">
    <citation type="journal article" date="2019" name="Int. J. Syst. Evol. Microbiol.">
        <title>The Global Catalogue of Microorganisms (GCM) 10K type strain sequencing project: providing services to taxonomists for standard genome sequencing and annotation.</title>
        <authorList>
            <consortium name="The Broad Institute Genomics Platform"/>
            <consortium name="The Broad Institute Genome Sequencing Center for Infectious Disease"/>
            <person name="Wu L."/>
            <person name="Ma J."/>
        </authorList>
    </citation>
    <scope>NUCLEOTIDE SEQUENCE [LARGE SCALE GENOMIC DNA]</scope>
    <source>
        <strain evidence="3">NBRC 101365</strain>
    </source>
</reference>
<organism evidence="2 3">
    <name type="scientific">Labrys miyagiensis</name>
    <dbReference type="NCBI Taxonomy" id="346912"/>
    <lineage>
        <taxon>Bacteria</taxon>
        <taxon>Pseudomonadati</taxon>
        <taxon>Pseudomonadota</taxon>
        <taxon>Alphaproteobacteria</taxon>
        <taxon>Hyphomicrobiales</taxon>
        <taxon>Xanthobacteraceae</taxon>
        <taxon>Labrys</taxon>
    </lineage>
</organism>
<comment type="caution">
    <text evidence="2">The sequence shown here is derived from an EMBL/GenBank/DDBJ whole genome shotgun (WGS) entry which is preliminary data.</text>
</comment>
<dbReference type="Pfam" id="PF00717">
    <property type="entry name" value="Peptidase_S24"/>
    <property type="match status" value="1"/>
</dbReference>
<dbReference type="SUPFAM" id="SSF51306">
    <property type="entry name" value="LexA/Signal peptidase"/>
    <property type="match status" value="1"/>
</dbReference>
<accession>A0ABQ6CN03</accession>
<evidence type="ECO:0000313" key="3">
    <source>
        <dbReference type="Proteomes" id="UP001156882"/>
    </source>
</evidence>
<proteinExistence type="predicted"/>
<keyword evidence="3" id="KW-1185">Reference proteome</keyword>
<dbReference type="Proteomes" id="UP001156882">
    <property type="component" value="Unassembled WGS sequence"/>
</dbReference>
<name>A0ABQ6CN03_9HYPH</name>
<evidence type="ECO:0000259" key="1">
    <source>
        <dbReference type="Pfam" id="PF00717"/>
    </source>
</evidence>